<protein>
    <submittedName>
        <fullName evidence="7">Peptidase M50 family</fullName>
    </submittedName>
</protein>
<dbReference type="InterPro" id="IPR008915">
    <property type="entry name" value="Peptidase_M50"/>
</dbReference>
<gene>
    <name evidence="7" type="ordered locus">mru_1698</name>
</gene>
<dbReference type="OrthoDB" id="86131at2157"/>
<dbReference type="Proteomes" id="UP000008680">
    <property type="component" value="Chromosome"/>
</dbReference>
<dbReference type="PATRIC" id="fig|634498.28.peg.1699"/>
<organism evidence="7 8">
    <name type="scientific">Methanobrevibacter ruminantium (strain ATCC 35063 / DSM 1093 / JCM 13430 / OCM 146 / M1)</name>
    <name type="common">Methanobacterium ruminantium</name>
    <dbReference type="NCBI Taxonomy" id="634498"/>
    <lineage>
        <taxon>Archaea</taxon>
        <taxon>Methanobacteriati</taxon>
        <taxon>Methanobacteriota</taxon>
        <taxon>Methanomada group</taxon>
        <taxon>Methanobacteria</taxon>
        <taxon>Methanobacteriales</taxon>
        <taxon>Methanobacteriaceae</taxon>
        <taxon>Methanobrevibacter</taxon>
    </lineage>
</organism>
<evidence type="ECO:0000256" key="2">
    <source>
        <dbReference type="ARBA" id="ARBA00022692"/>
    </source>
</evidence>
<keyword evidence="8" id="KW-1185">Reference proteome</keyword>
<dbReference type="HOGENOM" id="CLU_099718_0_0_2"/>
<feature type="transmembrane region" description="Helical" evidence="5">
    <location>
        <begin position="145"/>
        <end position="169"/>
    </location>
</feature>
<feature type="transmembrane region" description="Helical" evidence="5">
    <location>
        <begin position="12"/>
        <end position="28"/>
    </location>
</feature>
<keyword evidence="4 5" id="KW-0472">Membrane</keyword>
<dbReference type="GO" id="GO:0006508">
    <property type="term" value="P:proteolysis"/>
    <property type="evidence" value="ECO:0007669"/>
    <property type="project" value="InterPro"/>
</dbReference>
<keyword evidence="3 5" id="KW-1133">Transmembrane helix</keyword>
<feature type="transmembrane region" description="Helical" evidence="5">
    <location>
        <begin position="34"/>
        <end position="52"/>
    </location>
</feature>
<name>D3DYZ8_METRM</name>
<feature type="transmembrane region" description="Helical" evidence="5">
    <location>
        <begin position="72"/>
        <end position="91"/>
    </location>
</feature>
<evidence type="ECO:0000256" key="3">
    <source>
        <dbReference type="ARBA" id="ARBA00022989"/>
    </source>
</evidence>
<dbReference type="InterPro" id="IPR052348">
    <property type="entry name" value="Metallopeptidase_M50B"/>
</dbReference>
<feature type="transmembrane region" description="Helical" evidence="5">
    <location>
        <begin position="181"/>
        <end position="203"/>
    </location>
</feature>
<evidence type="ECO:0000313" key="8">
    <source>
        <dbReference type="Proteomes" id="UP000008680"/>
    </source>
</evidence>
<dbReference type="PANTHER" id="PTHR35864">
    <property type="entry name" value="ZINC METALLOPROTEASE MJ0611-RELATED"/>
    <property type="match status" value="1"/>
</dbReference>
<dbReference type="AlphaFoldDB" id="D3DYZ8"/>
<dbReference type="GO" id="GO:0016020">
    <property type="term" value="C:membrane"/>
    <property type="evidence" value="ECO:0007669"/>
    <property type="project" value="UniProtKB-SubCell"/>
</dbReference>
<accession>D3DYZ8</accession>
<keyword evidence="2 5" id="KW-0812">Transmembrane</keyword>
<dbReference type="eggNOG" id="arCOG00614">
    <property type="taxonomic scope" value="Archaea"/>
</dbReference>
<feature type="transmembrane region" description="Helical" evidence="5">
    <location>
        <begin position="111"/>
        <end position="133"/>
    </location>
</feature>
<sequence length="213" mass="23319">MFEFTKNELRDLVIAFIVLSIAFAIANVKFDLHAFISILPIVMFGVGVGFLLHELGHKYVANKYGYKAEFKLWPIGLLIALITSLIGWVFALPGEAKITAENIDEETTGKIAIAGPMANIGLGLLFIVIAAITYPLKSSFTLFELIYLVSTVGFSVNAFLATFNILPFYTLDGTKVMKWSVKAFIVAFAIAAIMMLSSMFIGAENMILMLIGS</sequence>
<reference evidence="7 8" key="1">
    <citation type="journal article" date="2010" name="PLoS ONE">
        <title>The genome sequence of the rumen methanogen Methanobrevibacter ruminantium reveals new possibilities for controlling ruminant methane emissions.</title>
        <authorList>
            <person name="Leahy S.C."/>
            <person name="Kelly W.J."/>
            <person name="Altermann E."/>
            <person name="Ronimus R.S."/>
            <person name="Yeoman C.J."/>
            <person name="Pacheco D.M."/>
            <person name="Li D."/>
            <person name="Kong Z."/>
            <person name="McTavish S."/>
            <person name="Sang C."/>
            <person name="Lambie S.C."/>
            <person name="Janssen P.H."/>
            <person name="Dey D."/>
            <person name="Attwood G.T."/>
        </authorList>
    </citation>
    <scope>NUCLEOTIDE SEQUENCE [LARGE SCALE GENOMIC DNA]</scope>
    <source>
        <strain evidence="8">ATCC 35063 / DSM 1093 / JCM 13430 / OCM 146 / M1</strain>
    </source>
</reference>
<evidence type="ECO:0000259" key="6">
    <source>
        <dbReference type="Pfam" id="PF02163"/>
    </source>
</evidence>
<evidence type="ECO:0000256" key="4">
    <source>
        <dbReference type="ARBA" id="ARBA00023136"/>
    </source>
</evidence>
<evidence type="ECO:0000313" key="7">
    <source>
        <dbReference type="EMBL" id="ADC47548.1"/>
    </source>
</evidence>
<comment type="subcellular location">
    <subcellularLocation>
        <location evidence="1">Membrane</location>
        <topology evidence="1">Multi-pass membrane protein</topology>
    </subcellularLocation>
</comment>
<evidence type="ECO:0000256" key="5">
    <source>
        <dbReference type="SAM" id="Phobius"/>
    </source>
</evidence>
<dbReference type="KEGG" id="mru:mru_1698"/>
<dbReference type="PANTHER" id="PTHR35864:SF1">
    <property type="entry name" value="ZINC METALLOPROTEASE YWHC-RELATED"/>
    <property type="match status" value="1"/>
</dbReference>
<dbReference type="Pfam" id="PF02163">
    <property type="entry name" value="Peptidase_M50"/>
    <property type="match status" value="1"/>
</dbReference>
<dbReference type="GeneID" id="8771362"/>
<dbReference type="EMBL" id="CP001719">
    <property type="protein sequence ID" value="ADC47548.1"/>
    <property type="molecule type" value="Genomic_DNA"/>
</dbReference>
<dbReference type="STRING" id="634498.mru_1698"/>
<feature type="domain" description="Peptidase M50" evidence="6">
    <location>
        <begin position="43"/>
        <end position="133"/>
    </location>
</feature>
<evidence type="ECO:0000256" key="1">
    <source>
        <dbReference type="ARBA" id="ARBA00004141"/>
    </source>
</evidence>
<proteinExistence type="predicted"/>
<dbReference type="RefSeq" id="WP_012956496.1">
    <property type="nucleotide sequence ID" value="NC_013790.1"/>
</dbReference>